<name>A0A9E8CQF0_9HYPH</name>
<dbReference type="PANTHER" id="PTHR43464">
    <property type="entry name" value="METHYLTRANSFERASE"/>
    <property type="match status" value="1"/>
</dbReference>
<proteinExistence type="predicted"/>
<sequence length="202" mass="22242">MSSKDDRTLGFYAEEASAYASRDRLAEHSRIDPFVSGLRPGARLLELGCGGGQDSEEMLRRGFDVVPTDGSPELARQAELRLGRPVGVLLFEDLDEVAAYDGVWAHACLLHAPRPALPGIIDRIHRALRPGGIFYASFKAGEAEGRDGLGRYFNYLSAAELRAAFGAERRWQSLTIDEDTGSGYDRQPTRWLHALAIRSPEP</sequence>
<dbReference type="GO" id="GO:0032259">
    <property type="term" value="P:methylation"/>
    <property type="evidence" value="ECO:0007669"/>
    <property type="project" value="UniProtKB-KW"/>
</dbReference>
<gene>
    <name evidence="5" type="ORF">NWE54_14040</name>
</gene>
<accession>A0A9E8CQF0</accession>
<dbReference type="AlphaFoldDB" id="A0A9E8CQF0"/>
<dbReference type="Gene3D" id="3.40.50.150">
    <property type="entry name" value="Vaccinia Virus protein VP39"/>
    <property type="match status" value="1"/>
</dbReference>
<keyword evidence="3" id="KW-0949">S-adenosyl-L-methionine</keyword>
<keyword evidence="1 5" id="KW-0489">Methyltransferase</keyword>
<evidence type="ECO:0000256" key="1">
    <source>
        <dbReference type="ARBA" id="ARBA00022603"/>
    </source>
</evidence>
<dbReference type="SUPFAM" id="SSF53335">
    <property type="entry name" value="S-adenosyl-L-methionine-dependent methyltransferases"/>
    <property type="match status" value="1"/>
</dbReference>
<keyword evidence="2" id="KW-0808">Transferase</keyword>
<dbReference type="GO" id="GO:0008757">
    <property type="term" value="F:S-adenosylmethionine-dependent methyltransferase activity"/>
    <property type="evidence" value="ECO:0007669"/>
    <property type="project" value="InterPro"/>
</dbReference>
<organism evidence="5">
    <name type="scientific">Bosea sp. NBC_00436</name>
    <dbReference type="NCBI Taxonomy" id="2969620"/>
    <lineage>
        <taxon>Bacteria</taxon>
        <taxon>Pseudomonadati</taxon>
        <taxon>Pseudomonadota</taxon>
        <taxon>Alphaproteobacteria</taxon>
        <taxon>Hyphomicrobiales</taxon>
        <taxon>Boseaceae</taxon>
        <taxon>Bosea</taxon>
    </lineage>
</organism>
<dbReference type="InterPro" id="IPR029063">
    <property type="entry name" value="SAM-dependent_MTases_sf"/>
</dbReference>
<reference evidence="5" key="1">
    <citation type="submission" date="2022-08" db="EMBL/GenBank/DDBJ databases">
        <title>Complete Genome Sequences of 2 Bosea sp. soil isolates.</title>
        <authorList>
            <person name="Alvarez Arevalo M."/>
            <person name="Sterndorff E.B."/>
            <person name="Faurdal D."/>
            <person name="Joergensen T.S."/>
            <person name="Weber T."/>
        </authorList>
    </citation>
    <scope>NUCLEOTIDE SEQUENCE</scope>
    <source>
        <strain evidence="5">NBC_00436</strain>
    </source>
</reference>
<evidence type="ECO:0000259" key="4">
    <source>
        <dbReference type="Pfam" id="PF08241"/>
    </source>
</evidence>
<dbReference type="CDD" id="cd02440">
    <property type="entry name" value="AdoMet_MTases"/>
    <property type="match status" value="1"/>
</dbReference>
<dbReference type="PROSITE" id="PS50007">
    <property type="entry name" value="PIPLC_X_DOMAIN"/>
    <property type="match status" value="1"/>
</dbReference>
<protein>
    <submittedName>
        <fullName evidence="5">Class I SAM-dependent methyltransferase</fullName>
    </submittedName>
</protein>
<feature type="domain" description="Methyltransferase type 11" evidence="4">
    <location>
        <begin position="45"/>
        <end position="135"/>
    </location>
</feature>
<dbReference type="Pfam" id="PF08241">
    <property type="entry name" value="Methyltransf_11"/>
    <property type="match status" value="1"/>
</dbReference>
<evidence type="ECO:0000256" key="3">
    <source>
        <dbReference type="ARBA" id="ARBA00022691"/>
    </source>
</evidence>
<evidence type="ECO:0000256" key="2">
    <source>
        <dbReference type="ARBA" id="ARBA00022679"/>
    </source>
</evidence>
<dbReference type="InterPro" id="IPR013216">
    <property type="entry name" value="Methyltransf_11"/>
</dbReference>
<dbReference type="PANTHER" id="PTHR43464:SF19">
    <property type="entry name" value="UBIQUINONE BIOSYNTHESIS O-METHYLTRANSFERASE, MITOCHONDRIAL"/>
    <property type="match status" value="1"/>
</dbReference>
<evidence type="ECO:0000313" key="5">
    <source>
        <dbReference type="EMBL" id="UZF84958.1"/>
    </source>
</evidence>
<dbReference type="EMBL" id="CP102774">
    <property type="protein sequence ID" value="UZF84958.1"/>
    <property type="molecule type" value="Genomic_DNA"/>
</dbReference>